<dbReference type="GO" id="GO:0005615">
    <property type="term" value="C:extracellular space"/>
    <property type="evidence" value="ECO:0007669"/>
    <property type="project" value="InterPro"/>
</dbReference>
<dbReference type="Pfam" id="PF00079">
    <property type="entry name" value="Serpin"/>
    <property type="match status" value="1"/>
</dbReference>
<dbReference type="Proteomes" id="UP000740883">
    <property type="component" value="Unassembled WGS sequence"/>
</dbReference>
<dbReference type="GO" id="GO:0004867">
    <property type="term" value="F:serine-type endopeptidase inhibitor activity"/>
    <property type="evidence" value="ECO:0007669"/>
    <property type="project" value="InterPro"/>
</dbReference>
<dbReference type="OrthoDB" id="671595at2759"/>
<protein>
    <submittedName>
        <fullName evidence="3">Serpin B8</fullName>
    </submittedName>
</protein>
<dbReference type="PANTHER" id="PTHR11461">
    <property type="entry name" value="SERINE PROTEASE INHIBITOR, SERPIN"/>
    <property type="match status" value="1"/>
</dbReference>
<organism evidence="3 4">
    <name type="scientific">Nosema granulosis</name>
    <dbReference type="NCBI Taxonomy" id="83296"/>
    <lineage>
        <taxon>Eukaryota</taxon>
        <taxon>Fungi</taxon>
        <taxon>Fungi incertae sedis</taxon>
        <taxon>Microsporidia</taxon>
        <taxon>Nosematidae</taxon>
        <taxon>Nosema</taxon>
    </lineage>
</organism>
<sequence>KEKNYKEVFKRYQEWFDVQTKGLLKTSLDLDDFNGGNIYSSIIYYKGSWKNKFDIKKTKDDVFKLKEEEETITKKFMNNTEFYKFDTVDSKDFKYNIVALPYSKEVSTDNKRVMVYLIPETRNVKSTDLWESFYKYSRGNIKATLFGCVITKINLYIPKIEKLTTTLDTCDILYGIFKKSNSTRIKSTMQTYLNVDEEGTEAVSAMETVYSKGCCPNKPSVITLKANVPHIAFIFDMDAERITNIINYNGKE</sequence>
<evidence type="ECO:0000313" key="4">
    <source>
        <dbReference type="Proteomes" id="UP000740883"/>
    </source>
</evidence>
<dbReference type="SUPFAM" id="SSF56574">
    <property type="entry name" value="Serpins"/>
    <property type="match status" value="1"/>
</dbReference>
<dbReference type="InterPro" id="IPR036186">
    <property type="entry name" value="Serpin_sf"/>
</dbReference>
<name>A0A9P6GWK2_9MICR</name>
<accession>A0A9P6GWK2</accession>
<dbReference type="EMBL" id="SBJO01000276">
    <property type="protein sequence ID" value="KAF9761683.1"/>
    <property type="molecule type" value="Genomic_DNA"/>
</dbReference>
<evidence type="ECO:0000313" key="3">
    <source>
        <dbReference type="EMBL" id="KAF9761683.1"/>
    </source>
</evidence>
<dbReference type="InterPro" id="IPR023796">
    <property type="entry name" value="Serpin_dom"/>
</dbReference>
<dbReference type="InterPro" id="IPR000215">
    <property type="entry name" value="Serpin_fam"/>
</dbReference>
<proteinExistence type="inferred from homology"/>
<evidence type="ECO:0000256" key="1">
    <source>
        <dbReference type="ARBA" id="ARBA00009500"/>
    </source>
</evidence>
<feature type="domain" description="Serpin" evidence="2">
    <location>
        <begin position="9"/>
        <end position="242"/>
    </location>
</feature>
<dbReference type="Gene3D" id="2.30.39.10">
    <property type="entry name" value="Alpha-1-antitrypsin, domain 1"/>
    <property type="match status" value="1"/>
</dbReference>
<keyword evidence="4" id="KW-1185">Reference proteome</keyword>
<dbReference type="PANTHER" id="PTHR11461:SF211">
    <property type="entry name" value="GH10112P-RELATED"/>
    <property type="match status" value="1"/>
</dbReference>
<dbReference type="InterPro" id="IPR042185">
    <property type="entry name" value="Serpin_sf_2"/>
</dbReference>
<reference evidence="3 4" key="1">
    <citation type="journal article" date="2020" name="Genome Biol. Evol.">
        <title>Comparative genomics of strictly vertically transmitted, feminizing microsporidia endosymbionts of amphipod crustaceans.</title>
        <authorList>
            <person name="Cormier A."/>
            <person name="Chebbi M.A."/>
            <person name="Giraud I."/>
            <person name="Wattier R."/>
            <person name="Teixeira M."/>
            <person name="Gilbert C."/>
            <person name="Rigaud T."/>
            <person name="Cordaux R."/>
        </authorList>
    </citation>
    <scope>NUCLEOTIDE SEQUENCE [LARGE SCALE GENOMIC DNA]</scope>
    <source>
        <strain evidence="3 4">Ou3-Ou53</strain>
    </source>
</reference>
<evidence type="ECO:0000259" key="2">
    <source>
        <dbReference type="Pfam" id="PF00079"/>
    </source>
</evidence>
<comment type="similarity">
    <text evidence="1">Belongs to the serpin family.</text>
</comment>
<feature type="non-terminal residue" evidence="3">
    <location>
        <position position="1"/>
    </location>
</feature>
<comment type="caution">
    <text evidence="3">The sequence shown here is derived from an EMBL/GenBank/DDBJ whole genome shotgun (WGS) entry which is preliminary data.</text>
</comment>
<dbReference type="AlphaFoldDB" id="A0A9P6GWK2"/>
<gene>
    <name evidence="3" type="primary">SERPINB8</name>
    <name evidence="3" type="ORF">NGRA_2459</name>
</gene>